<sequence>MLTVAVVRFDAYHPGQQRRSSLFTLVARLFTGVWLPTWVERVTAPRRRCPAATTSCDNGRKPGCTRDEYQSASSGVKSCKGVASSADCCLKTPATVRPLLQARRDTRRQDTRRWDTRGRLCRKCAAVSGLEATTFEWRVRTRTRITGHVCQTSNAGRRQQTAFPAPTLSPQVKLWASGVELGLAVCPPSARLTALSVDGGPTHGVACTRVHIKTSSYPRIRSGMDGIGQDSKWLRGRKLPSIQDAAPRYGRPLRGSMDVPGAGLFVALGTSTAYAGSQLLCGQWKYS</sequence>
<keyword evidence="2" id="KW-1185">Reference proteome</keyword>
<evidence type="ECO:0000313" key="2">
    <source>
        <dbReference type="Proteomes" id="UP000292082"/>
    </source>
</evidence>
<reference evidence="1 2" key="1">
    <citation type="submission" date="2019-01" db="EMBL/GenBank/DDBJ databases">
        <title>Draft genome sequences of three monokaryotic isolates of the white-rot basidiomycete fungus Dichomitus squalens.</title>
        <authorList>
            <consortium name="DOE Joint Genome Institute"/>
            <person name="Lopez S.C."/>
            <person name="Andreopoulos B."/>
            <person name="Pangilinan J."/>
            <person name="Lipzen A."/>
            <person name="Riley R."/>
            <person name="Ahrendt S."/>
            <person name="Ng V."/>
            <person name="Barry K."/>
            <person name="Daum C."/>
            <person name="Grigoriev I.V."/>
            <person name="Hilden K.S."/>
            <person name="Makela M.R."/>
            <person name="de Vries R.P."/>
        </authorList>
    </citation>
    <scope>NUCLEOTIDE SEQUENCE [LARGE SCALE GENOMIC DNA]</scope>
    <source>
        <strain evidence="1 2">CBS 464.89</strain>
    </source>
</reference>
<evidence type="ECO:0000313" key="1">
    <source>
        <dbReference type="EMBL" id="TBU56236.1"/>
    </source>
</evidence>
<name>A0A4Q9PPP7_9APHY</name>
<dbReference type="Proteomes" id="UP000292082">
    <property type="component" value="Unassembled WGS sequence"/>
</dbReference>
<proteinExistence type="predicted"/>
<organism evidence="1 2">
    <name type="scientific">Dichomitus squalens</name>
    <dbReference type="NCBI Taxonomy" id="114155"/>
    <lineage>
        <taxon>Eukaryota</taxon>
        <taxon>Fungi</taxon>
        <taxon>Dikarya</taxon>
        <taxon>Basidiomycota</taxon>
        <taxon>Agaricomycotina</taxon>
        <taxon>Agaricomycetes</taxon>
        <taxon>Polyporales</taxon>
        <taxon>Polyporaceae</taxon>
        <taxon>Dichomitus</taxon>
    </lineage>
</organism>
<dbReference type="AlphaFoldDB" id="A0A4Q9PPP7"/>
<dbReference type="EMBL" id="ML145155">
    <property type="protein sequence ID" value="TBU56236.1"/>
    <property type="molecule type" value="Genomic_DNA"/>
</dbReference>
<protein>
    <submittedName>
        <fullName evidence="1">Uncharacterized protein</fullName>
    </submittedName>
</protein>
<gene>
    <name evidence="1" type="ORF">BD310DRAFT_950290</name>
</gene>
<accession>A0A4Q9PPP7</accession>